<dbReference type="Gene3D" id="3.40.50.150">
    <property type="entry name" value="Vaccinia Virus protein VP39"/>
    <property type="match status" value="1"/>
</dbReference>
<dbReference type="PANTHER" id="PTHR43542:SF1">
    <property type="entry name" value="METHYLTRANSFERASE"/>
    <property type="match status" value="1"/>
</dbReference>
<evidence type="ECO:0000256" key="1">
    <source>
        <dbReference type="ARBA" id="ARBA00002649"/>
    </source>
</evidence>
<dbReference type="eggNOG" id="COG0742">
    <property type="taxonomic scope" value="Bacteria"/>
</dbReference>
<dbReference type="InterPro" id="IPR002052">
    <property type="entry name" value="DNA_methylase_N6_adenine_CS"/>
</dbReference>
<sequence length="188" mass="20794">MSRGLVRIIAGEHRGRRLPVLVHEGLRPTGDRVKETLFNWLMSSINQATCLDMFAGSGSLGIEALSRGAAHIVFIENDRVVAQQISDNLATLRETDKADVVNASALSHEFTSAAIKQFDIVFIDPPFGKEMVANSIDRLVSENMLAQNAYVYIETSHNDSYDLPAQFCLLKELKTSQVNARLYQLAAN</sequence>
<dbReference type="InterPro" id="IPR004398">
    <property type="entry name" value="RNA_MeTrfase_RsmD"/>
</dbReference>
<comment type="catalytic activity">
    <reaction evidence="8 9">
        <text>guanosine(966) in 16S rRNA + S-adenosyl-L-methionine = N(2)-methylguanosine(966) in 16S rRNA + S-adenosyl-L-homocysteine + H(+)</text>
        <dbReference type="Rhea" id="RHEA:23548"/>
        <dbReference type="Rhea" id="RHEA-COMP:10211"/>
        <dbReference type="Rhea" id="RHEA-COMP:10212"/>
        <dbReference type="ChEBI" id="CHEBI:15378"/>
        <dbReference type="ChEBI" id="CHEBI:57856"/>
        <dbReference type="ChEBI" id="CHEBI:59789"/>
        <dbReference type="ChEBI" id="CHEBI:74269"/>
        <dbReference type="ChEBI" id="CHEBI:74481"/>
        <dbReference type="EC" id="2.1.1.171"/>
    </reaction>
</comment>
<evidence type="ECO:0000256" key="2">
    <source>
        <dbReference type="ARBA" id="ARBA00005269"/>
    </source>
</evidence>
<dbReference type="EMBL" id="BAET01000033">
    <property type="protein sequence ID" value="GAB56876.1"/>
    <property type="molecule type" value="Genomic_DNA"/>
</dbReference>
<dbReference type="NCBIfam" id="TIGR00095">
    <property type="entry name" value="16S rRNA (guanine(966)-N(2))-methyltransferase RsmD"/>
    <property type="match status" value="1"/>
</dbReference>
<dbReference type="AlphaFoldDB" id="H5TEU9"/>
<evidence type="ECO:0000313" key="11">
    <source>
        <dbReference type="Proteomes" id="UP000053586"/>
    </source>
</evidence>
<evidence type="ECO:0000256" key="3">
    <source>
        <dbReference type="ARBA" id="ARBA00012141"/>
    </source>
</evidence>
<dbReference type="PROSITE" id="PS00092">
    <property type="entry name" value="N6_MTASE"/>
    <property type="match status" value="1"/>
</dbReference>
<evidence type="ECO:0000256" key="6">
    <source>
        <dbReference type="ARBA" id="ARBA00022679"/>
    </source>
</evidence>
<dbReference type="PIRSF" id="PIRSF004553">
    <property type="entry name" value="CHP00095"/>
    <property type="match status" value="1"/>
</dbReference>
<dbReference type="Pfam" id="PF03602">
    <property type="entry name" value="Cons_hypoth95"/>
    <property type="match status" value="1"/>
</dbReference>
<comment type="similarity">
    <text evidence="2 9">Belongs to the methyltransferase superfamily. RsmD family.</text>
</comment>
<dbReference type="STRING" id="56804.BAE46_02645"/>
<proteinExistence type="inferred from homology"/>
<dbReference type="CDD" id="cd02440">
    <property type="entry name" value="AdoMet_MTases"/>
    <property type="match status" value="1"/>
</dbReference>
<keyword evidence="6 9" id="KW-0808">Transferase</keyword>
<name>H5TEU9_9ALTE</name>
<dbReference type="GO" id="GO:0052913">
    <property type="term" value="F:16S rRNA (guanine(966)-N(2))-methyltransferase activity"/>
    <property type="evidence" value="ECO:0007669"/>
    <property type="project" value="UniProtKB-EC"/>
</dbReference>
<evidence type="ECO:0000256" key="7">
    <source>
        <dbReference type="ARBA" id="ARBA00022691"/>
    </source>
</evidence>
<dbReference type="GO" id="GO:0003676">
    <property type="term" value="F:nucleic acid binding"/>
    <property type="evidence" value="ECO:0007669"/>
    <property type="project" value="InterPro"/>
</dbReference>
<keyword evidence="5 9" id="KW-0489">Methyltransferase</keyword>
<dbReference type="SUPFAM" id="SSF53335">
    <property type="entry name" value="S-adenosyl-L-methionine-dependent methyltransferases"/>
    <property type="match status" value="1"/>
</dbReference>
<gene>
    <name evidence="10" type="primary">rsmD</name>
    <name evidence="10" type="ORF">GPUN_2762</name>
</gene>
<keyword evidence="9" id="KW-0698">rRNA processing</keyword>
<reference evidence="10 11" key="2">
    <citation type="journal article" date="2017" name="Antonie Van Leeuwenhoek">
        <title>Rhizobium rhizosphaerae sp. nov., a novel species isolated from rice rhizosphere.</title>
        <authorList>
            <person name="Zhao J.J."/>
            <person name="Zhang J."/>
            <person name="Zhang R.J."/>
            <person name="Zhang C.W."/>
            <person name="Yin H.Q."/>
            <person name="Zhang X.X."/>
        </authorList>
    </citation>
    <scope>NUCLEOTIDE SEQUENCE [LARGE SCALE GENOMIC DNA]</scope>
    <source>
        <strain evidence="10 11">ACAM 611</strain>
    </source>
</reference>
<evidence type="ECO:0000256" key="8">
    <source>
        <dbReference type="ARBA" id="ARBA00048326"/>
    </source>
</evidence>
<evidence type="ECO:0000256" key="9">
    <source>
        <dbReference type="PIRNR" id="PIRNR004553"/>
    </source>
</evidence>
<dbReference type="InterPro" id="IPR029063">
    <property type="entry name" value="SAM-dependent_MTases_sf"/>
</dbReference>
<protein>
    <recommendedName>
        <fullName evidence="4 9">Ribosomal RNA small subunit methyltransferase D</fullName>
        <ecNumber evidence="3 9">2.1.1.171</ecNumber>
    </recommendedName>
</protein>
<dbReference type="PANTHER" id="PTHR43542">
    <property type="entry name" value="METHYLTRANSFERASE"/>
    <property type="match status" value="1"/>
</dbReference>
<reference evidence="10 11" key="1">
    <citation type="journal article" date="2012" name="J. Bacteriol.">
        <title>Genome sequence of proteorhodopsin-containing sea ice bacterium Glaciecola punicea ACAM 611T.</title>
        <authorList>
            <person name="Qin Q.-L."/>
            <person name="Xie B.-B."/>
            <person name="Shu Y.-L."/>
            <person name="Rong J.-C."/>
            <person name="Zhao D.-L."/>
            <person name="Zhang X.-Y."/>
            <person name="Chen X.-L."/>
            <person name="Zhou B.-C."/>
            <person name="Zhanga Y.-Z."/>
        </authorList>
    </citation>
    <scope>NUCLEOTIDE SEQUENCE [LARGE SCALE GENOMIC DNA]</scope>
    <source>
        <strain evidence="10 11">ACAM 611</strain>
    </source>
</reference>
<organism evidence="10 11">
    <name type="scientific">Glaciecola punicea ACAM 611</name>
    <dbReference type="NCBI Taxonomy" id="1121923"/>
    <lineage>
        <taxon>Bacteria</taxon>
        <taxon>Pseudomonadati</taxon>
        <taxon>Pseudomonadota</taxon>
        <taxon>Gammaproteobacteria</taxon>
        <taxon>Alteromonadales</taxon>
        <taxon>Alteromonadaceae</taxon>
        <taxon>Glaciecola</taxon>
    </lineage>
</organism>
<evidence type="ECO:0000256" key="5">
    <source>
        <dbReference type="ARBA" id="ARBA00022603"/>
    </source>
</evidence>
<accession>H5TEU9</accession>
<dbReference type="Proteomes" id="UP000053586">
    <property type="component" value="Unassembled WGS sequence"/>
</dbReference>
<comment type="caution">
    <text evidence="10">The sequence shown here is derived from an EMBL/GenBank/DDBJ whole genome shotgun (WGS) entry which is preliminary data.</text>
</comment>
<dbReference type="EC" id="2.1.1.171" evidence="3 9"/>
<keyword evidence="7 9" id="KW-0949">S-adenosyl-L-methionine</keyword>
<keyword evidence="11" id="KW-1185">Reference proteome</keyword>
<evidence type="ECO:0000256" key="4">
    <source>
        <dbReference type="ARBA" id="ARBA00013682"/>
    </source>
</evidence>
<comment type="function">
    <text evidence="1 9">Specifically methylates the guanine in position 966 of 16S rRNA in the assembled 30S particle.</text>
</comment>
<evidence type="ECO:0000313" key="10">
    <source>
        <dbReference type="EMBL" id="GAB56876.1"/>
    </source>
</evidence>